<feature type="compositionally biased region" description="Acidic residues" evidence="1">
    <location>
        <begin position="123"/>
        <end position="159"/>
    </location>
</feature>
<accession>A0A9D1RSM2</accession>
<dbReference type="AlphaFoldDB" id="A0A9D1RSM2"/>
<feature type="compositionally biased region" description="Acidic residues" evidence="1">
    <location>
        <begin position="83"/>
        <end position="98"/>
    </location>
</feature>
<dbReference type="Proteomes" id="UP000824190">
    <property type="component" value="Unassembled WGS sequence"/>
</dbReference>
<feature type="region of interest" description="Disordered" evidence="1">
    <location>
        <begin position="1"/>
        <end position="52"/>
    </location>
</feature>
<feature type="compositionally biased region" description="Low complexity" evidence="1">
    <location>
        <begin position="23"/>
        <end position="40"/>
    </location>
</feature>
<comment type="caution">
    <text evidence="3">The sequence shown here is derived from an EMBL/GenBank/DDBJ whole genome shotgun (WGS) entry which is preliminary data.</text>
</comment>
<keyword evidence="2" id="KW-0812">Transmembrane</keyword>
<organism evidence="3 4">
    <name type="scientific">Candidatus Corynebacterium avicola</name>
    <dbReference type="NCBI Taxonomy" id="2838527"/>
    <lineage>
        <taxon>Bacteria</taxon>
        <taxon>Bacillati</taxon>
        <taxon>Actinomycetota</taxon>
        <taxon>Actinomycetes</taxon>
        <taxon>Mycobacteriales</taxon>
        <taxon>Corynebacteriaceae</taxon>
        <taxon>Corynebacterium</taxon>
    </lineage>
</organism>
<evidence type="ECO:0000256" key="2">
    <source>
        <dbReference type="SAM" id="Phobius"/>
    </source>
</evidence>
<name>A0A9D1RSM2_9CORY</name>
<evidence type="ECO:0008006" key="5">
    <source>
        <dbReference type="Google" id="ProtNLM"/>
    </source>
</evidence>
<dbReference type="EMBL" id="DXGC01000081">
    <property type="protein sequence ID" value="HIW91976.1"/>
    <property type="molecule type" value="Genomic_DNA"/>
</dbReference>
<reference evidence="3" key="1">
    <citation type="journal article" date="2021" name="PeerJ">
        <title>Extensive microbial diversity within the chicken gut microbiome revealed by metagenomics and culture.</title>
        <authorList>
            <person name="Gilroy R."/>
            <person name="Ravi A."/>
            <person name="Getino M."/>
            <person name="Pursley I."/>
            <person name="Horton D.L."/>
            <person name="Alikhan N.F."/>
            <person name="Baker D."/>
            <person name="Gharbi K."/>
            <person name="Hall N."/>
            <person name="Watson M."/>
            <person name="Adriaenssens E.M."/>
            <person name="Foster-Nyarko E."/>
            <person name="Jarju S."/>
            <person name="Secka A."/>
            <person name="Antonio M."/>
            <person name="Oren A."/>
            <person name="Chaudhuri R.R."/>
            <person name="La Ragione R."/>
            <person name="Hildebrand F."/>
            <person name="Pallen M.J."/>
        </authorList>
    </citation>
    <scope>NUCLEOTIDE SEQUENCE</scope>
    <source>
        <strain evidence="3">CHK32-1732</strain>
    </source>
</reference>
<gene>
    <name evidence="3" type="ORF">H9870_09985</name>
</gene>
<reference evidence="3" key="2">
    <citation type="submission" date="2021-04" db="EMBL/GenBank/DDBJ databases">
        <authorList>
            <person name="Gilroy R."/>
        </authorList>
    </citation>
    <scope>NUCLEOTIDE SEQUENCE</scope>
    <source>
        <strain evidence="3">CHK32-1732</strain>
    </source>
</reference>
<sequence length="281" mass="27799">MTDQNGPVYDPNPNTSYDEDFAIGDAAGTAGAAGAAGDAGLTPEMEKEKPAGGAPLRGLAMILTAVAVVLIAWGVYSFVGGDDDSDGDSETVAEEQEGSGDGADADGNGEGAAGAADGAAEGDSGDDANADAEGNSDDDANADAENGEGADGAEGDDGNTDSAGASDIDRGGTAVTVLNNGANNVGPIATDAADRLRDEDWSNIGYGNLGGRITGVSEESRVYYPEGNAEAQAAAEQIGRDLGIPAAAGNTDYYDRFGEADVRNGPDATNVVLVLTGPLGQ</sequence>
<keyword evidence="2" id="KW-0472">Membrane</keyword>
<evidence type="ECO:0000256" key="1">
    <source>
        <dbReference type="SAM" id="MobiDB-lite"/>
    </source>
</evidence>
<evidence type="ECO:0000313" key="4">
    <source>
        <dbReference type="Proteomes" id="UP000824190"/>
    </source>
</evidence>
<feature type="region of interest" description="Disordered" evidence="1">
    <location>
        <begin position="83"/>
        <end position="171"/>
    </location>
</feature>
<keyword evidence="2" id="KW-1133">Transmembrane helix</keyword>
<dbReference type="Gene3D" id="3.30.70.2390">
    <property type="match status" value="1"/>
</dbReference>
<evidence type="ECO:0000313" key="3">
    <source>
        <dbReference type="EMBL" id="HIW91976.1"/>
    </source>
</evidence>
<proteinExistence type="predicted"/>
<feature type="compositionally biased region" description="Low complexity" evidence="1">
    <location>
        <begin position="113"/>
        <end position="122"/>
    </location>
</feature>
<protein>
    <recommendedName>
        <fullName evidence="5">LytR/CpsA/Psr regulator C-terminal domain-containing protein</fullName>
    </recommendedName>
</protein>
<feature type="transmembrane region" description="Helical" evidence="2">
    <location>
        <begin position="59"/>
        <end position="79"/>
    </location>
</feature>